<name>A0A4S8I0X1_9BACT</name>
<gene>
    <name evidence="1" type="ORF">FAM09_05800</name>
</gene>
<accession>A0A4S8I0X1</accession>
<dbReference type="Proteomes" id="UP000306918">
    <property type="component" value="Unassembled WGS sequence"/>
</dbReference>
<dbReference type="OrthoDB" id="678461at2"/>
<organism evidence="1 2">
    <name type="scientific">Niastella caeni</name>
    <dbReference type="NCBI Taxonomy" id="2569763"/>
    <lineage>
        <taxon>Bacteria</taxon>
        <taxon>Pseudomonadati</taxon>
        <taxon>Bacteroidota</taxon>
        <taxon>Chitinophagia</taxon>
        <taxon>Chitinophagales</taxon>
        <taxon>Chitinophagaceae</taxon>
        <taxon>Niastella</taxon>
    </lineage>
</organism>
<dbReference type="RefSeq" id="WP_136576099.1">
    <property type="nucleotide sequence ID" value="NZ_STFF01000001.1"/>
</dbReference>
<evidence type="ECO:0000313" key="2">
    <source>
        <dbReference type="Proteomes" id="UP000306918"/>
    </source>
</evidence>
<dbReference type="AlphaFoldDB" id="A0A4S8I0X1"/>
<comment type="caution">
    <text evidence="1">The sequence shown here is derived from an EMBL/GenBank/DDBJ whole genome shotgun (WGS) entry which is preliminary data.</text>
</comment>
<sequence>MWKKNFIRSTLILLVALAGIFVFATTHTSKKPAGRECIKSNKECCNGRDNKSQSDFIIWESLSRAIAANSHY</sequence>
<dbReference type="EMBL" id="STFF01000001">
    <property type="protein sequence ID" value="THU41610.1"/>
    <property type="molecule type" value="Genomic_DNA"/>
</dbReference>
<proteinExistence type="predicted"/>
<keyword evidence="2" id="KW-1185">Reference proteome</keyword>
<evidence type="ECO:0000313" key="1">
    <source>
        <dbReference type="EMBL" id="THU41610.1"/>
    </source>
</evidence>
<reference evidence="1 2" key="1">
    <citation type="submission" date="2019-04" db="EMBL/GenBank/DDBJ databases">
        <title>Niastella caeni sp. nov., isolated from activated sludge.</title>
        <authorList>
            <person name="Sheng M."/>
        </authorList>
    </citation>
    <scope>NUCLEOTIDE SEQUENCE [LARGE SCALE GENOMIC DNA]</scope>
    <source>
        <strain evidence="1 2">HX-2-15</strain>
    </source>
</reference>
<protein>
    <submittedName>
        <fullName evidence="1">Uncharacterized protein</fullName>
    </submittedName>
</protein>